<comment type="subcellular location">
    <subcellularLocation>
        <location evidence="1">Membrane</location>
        <topology evidence="1">Multi-pass membrane protein</topology>
    </subcellularLocation>
</comment>
<proteinExistence type="predicted"/>
<keyword evidence="2 5" id="KW-0812">Transmembrane</keyword>
<keyword evidence="4 5" id="KW-0472">Membrane</keyword>
<evidence type="ECO:0000256" key="2">
    <source>
        <dbReference type="ARBA" id="ARBA00022692"/>
    </source>
</evidence>
<organism evidence="6">
    <name type="scientific">gut metagenome</name>
    <dbReference type="NCBI Taxonomy" id="749906"/>
    <lineage>
        <taxon>unclassified sequences</taxon>
        <taxon>metagenomes</taxon>
        <taxon>organismal metagenomes</taxon>
    </lineage>
</organism>
<dbReference type="PANTHER" id="PTHR30249">
    <property type="entry name" value="PUTATIVE SEROTONIN TRANSPORTER"/>
    <property type="match status" value="1"/>
</dbReference>
<dbReference type="EMBL" id="AMCI01000474">
    <property type="protein sequence ID" value="EJX09049.1"/>
    <property type="molecule type" value="Genomic_DNA"/>
</dbReference>
<keyword evidence="3 5" id="KW-1133">Transmembrane helix</keyword>
<reference evidence="6" key="1">
    <citation type="journal article" date="2012" name="PLoS ONE">
        <title>Gene sets for utilization of primary and secondary nutrition supplies in the distal gut of endangered iberian lynx.</title>
        <authorList>
            <person name="Alcaide M."/>
            <person name="Messina E."/>
            <person name="Richter M."/>
            <person name="Bargiela R."/>
            <person name="Peplies J."/>
            <person name="Huws S.A."/>
            <person name="Newbold C.J."/>
            <person name="Golyshin P.N."/>
            <person name="Simon M.A."/>
            <person name="Lopez G."/>
            <person name="Yakimov M.M."/>
            <person name="Ferrer M."/>
        </authorList>
    </citation>
    <scope>NUCLEOTIDE SEQUENCE</scope>
</reference>
<evidence type="ECO:0000256" key="5">
    <source>
        <dbReference type="SAM" id="Phobius"/>
    </source>
</evidence>
<feature type="transmembrane region" description="Helical" evidence="5">
    <location>
        <begin position="42"/>
        <end position="61"/>
    </location>
</feature>
<evidence type="ECO:0000313" key="6">
    <source>
        <dbReference type="EMBL" id="EJX09049.1"/>
    </source>
</evidence>
<comment type="caution">
    <text evidence="6">The sequence shown here is derived from an EMBL/GenBank/DDBJ whole genome shotgun (WGS) entry which is preliminary data.</text>
</comment>
<dbReference type="AlphaFoldDB" id="J9GN85"/>
<accession>J9GN85</accession>
<feature type="transmembrane region" description="Helical" evidence="5">
    <location>
        <begin position="19"/>
        <end position="35"/>
    </location>
</feature>
<dbReference type="Pfam" id="PF04172">
    <property type="entry name" value="LrgB"/>
    <property type="match status" value="1"/>
</dbReference>
<gene>
    <name evidence="6" type="ORF">EVA_02835</name>
</gene>
<dbReference type="PANTHER" id="PTHR30249:SF0">
    <property type="entry name" value="PLASTIDAL GLYCOLATE_GLYCERATE TRANSLOCATOR 1, CHLOROPLASTIC"/>
    <property type="match status" value="1"/>
</dbReference>
<feature type="transmembrane region" description="Helical" evidence="5">
    <location>
        <begin position="104"/>
        <end position="126"/>
    </location>
</feature>
<feature type="transmembrane region" description="Helical" evidence="5">
    <location>
        <begin position="156"/>
        <end position="176"/>
    </location>
</feature>
<evidence type="ECO:0000256" key="3">
    <source>
        <dbReference type="ARBA" id="ARBA00022989"/>
    </source>
</evidence>
<name>J9GN85_9ZZZZ</name>
<protein>
    <submittedName>
        <fullName evidence="6">LrgB family protein</fullName>
    </submittedName>
</protein>
<dbReference type="InterPro" id="IPR007300">
    <property type="entry name" value="CidB/LrgB"/>
</dbReference>
<feature type="transmembrane region" description="Helical" evidence="5">
    <location>
        <begin position="213"/>
        <end position="239"/>
    </location>
</feature>
<sequence>MEKINLLIKQQMSFLENEFFLLALTFSVFFFAKLLQKKTGFVLLNPILLTIAILIAFLKATDISYETYHEGGALIEFWLRPAVVALGVPLYLQLEMIKKQLLPILLSQLAGCIVGVVSVVLIAKLMGASHEIILSLAPKSVTTPIAMEVTKAIGGIPSLTAAVVVVVGLLGAICGFKTMQLMKVGSPIAQGLSMGTAAHAVGTSTAMDVSSKYGAYASLGLTLNGIFTALLTPTILHLLGIL</sequence>
<evidence type="ECO:0000256" key="4">
    <source>
        <dbReference type="ARBA" id="ARBA00023136"/>
    </source>
</evidence>
<evidence type="ECO:0000256" key="1">
    <source>
        <dbReference type="ARBA" id="ARBA00004141"/>
    </source>
</evidence>
<dbReference type="GO" id="GO:0016020">
    <property type="term" value="C:membrane"/>
    <property type="evidence" value="ECO:0007669"/>
    <property type="project" value="UniProtKB-SubCell"/>
</dbReference>